<feature type="domain" description="Methyltransferase" evidence="3">
    <location>
        <begin position="46"/>
        <end position="138"/>
    </location>
</feature>
<dbReference type="EMBL" id="FUZZ01000005">
    <property type="protein sequence ID" value="SKD09366.1"/>
    <property type="molecule type" value="Genomic_DNA"/>
</dbReference>
<evidence type="ECO:0000313" key="5">
    <source>
        <dbReference type="Proteomes" id="UP000190166"/>
    </source>
</evidence>
<dbReference type="GO" id="GO:0032259">
    <property type="term" value="P:methylation"/>
    <property type="evidence" value="ECO:0007669"/>
    <property type="project" value="UniProtKB-KW"/>
</dbReference>
<dbReference type="STRING" id="393003.SAMN05660461_5253"/>
<keyword evidence="1 4" id="KW-0489">Methyltransferase</keyword>
<dbReference type="GO" id="GO:0008168">
    <property type="term" value="F:methyltransferase activity"/>
    <property type="evidence" value="ECO:0007669"/>
    <property type="project" value="UniProtKB-KW"/>
</dbReference>
<sequence length="209" mass="23532">MDKLQMAINVFNKRAVQYQDKFMDVALYHDSFDLFCNSIPKQTAAVLEIACGPGNITRYLLEKRPDFHLLGIDLAPNMLELARSNNPQAEFMLMDGRDILRLNKLFDGIMCGFCLPYLSREEAVKMIGDAARLLLPGGIFYISTMEDDYARSGFQRSGAGDELYMYYHQADYLVNALNANGFKIMDIQRKQYPAADGGTTTDLIIIAGI</sequence>
<dbReference type="AlphaFoldDB" id="A0A1T5P9M2"/>
<dbReference type="RefSeq" id="WP_079472537.1">
    <property type="nucleotide sequence ID" value="NZ_FUZZ01000005.1"/>
</dbReference>
<dbReference type="Gene3D" id="3.40.50.150">
    <property type="entry name" value="Vaccinia Virus protein VP39"/>
    <property type="match status" value="1"/>
</dbReference>
<reference evidence="4 5" key="1">
    <citation type="submission" date="2017-02" db="EMBL/GenBank/DDBJ databases">
        <authorList>
            <person name="Peterson S.W."/>
        </authorList>
    </citation>
    <scope>NUCLEOTIDE SEQUENCE [LARGE SCALE GENOMIC DNA]</scope>
    <source>
        <strain evidence="4 5">DSM 18108</strain>
    </source>
</reference>
<evidence type="ECO:0000256" key="1">
    <source>
        <dbReference type="ARBA" id="ARBA00022603"/>
    </source>
</evidence>
<dbReference type="PANTHER" id="PTHR43861:SF1">
    <property type="entry name" value="TRANS-ACONITATE 2-METHYLTRANSFERASE"/>
    <property type="match status" value="1"/>
</dbReference>
<keyword evidence="2 4" id="KW-0808">Transferase</keyword>
<evidence type="ECO:0000256" key="2">
    <source>
        <dbReference type="ARBA" id="ARBA00022679"/>
    </source>
</evidence>
<dbReference type="SUPFAM" id="SSF53335">
    <property type="entry name" value="S-adenosyl-L-methionine-dependent methyltransferases"/>
    <property type="match status" value="1"/>
</dbReference>
<dbReference type="Proteomes" id="UP000190166">
    <property type="component" value="Unassembled WGS sequence"/>
</dbReference>
<accession>A0A1T5P9M2</accession>
<protein>
    <submittedName>
        <fullName evidence="4">Methyltransferase domain-containing protein</fullName>
    </submittedName>
</protein>
<dbReference type="Pfam" id="PF13649">
    <property type="entry name" value="Methyltransf_25"/>
    <property type="match status" value="1"/>
</dbReference>
<evidence type="ECO:0000313" key="4">
    <source>
        <dbReference type="EMBL" id="SKD09366.1"/>
    </source>
</evidence>
<proteinExistence type="predicted"/>
<gene>
    <name evidence="4" type="ORF">SAMN05660461_5253</name>
</gene>
<name>A0A1T5P9M2_9BACT</name>
<evidence type="ECO:0000259" key="3">
    <source>
        <dbReference type="Pfam" id="PF13649"/>
    </source>
</evidence>
<keyword evidence="5" id="KW-1185">Reference proteome</keyword>
<dbReference type="InterPro" id="IPR029063">
    <property type="entry name" value="SAM-dependent_MTases_sf"/>
</dbReference>
<dbReference type="PANTHER" id="PTHR43861">
    <property type="entry name" value="TRANS-ACONITATE 2-METHYLTRANSFERASE-RELATED"/>
    <property type="match status" value="1"/>
</dbReference>
<dbReference type="InterPro" id="IPR041698">
    <property type="entry name" value="Methyltransf_25"/>
</dbReference>
<dbReference type="CDD" id="cd02440">
    <property type="entry name" value="AdoMet_MTases"/>
    <property type="match status" value="1"/>
</dbReference>
<organism evidence="4 5">
    <name type="scientific">Chitinophaga ginsengisegetis</name>
    <dbReference type="NCBI Taxonomy" id="393003"/>
    <lineage>
        <taxon>Bacteria</taxon>
        <taxon>Pseudomonadati</taxon>
        <taxon>Bacteroidota</taxon>
        <taxon>Chitinophagia</taxon>
        <taxon>Chitinophagales</taxon>
        <taxon>Chitinophagaceae</taxon>
        <taxon>Chitinophaga</taxon>
    </lineage>
</organism>